<dbReference type="RefSeq" id="WP_092467710.1">
    <property type="nucleotide sequence ID" value="NZ_FOOX01000001.1"/>
</dbReference>
<dbReference type="Proteomes" id="UP000199337">
    <property type="component" value="Unassembled WGS sequence"/>
</dbReference>
<dbReference type="GO" id="GO:0004803">
    <property type="term" value="F:transposase activity"/>
    <property type="evidence" value="ECO:0007669"/>
    <property type="project" value="InterPro"/>
</dbReference>
<dbReference type="EMBL" id="FOOX01000001">
    <property type="protein sequence ID" value="SFF94717.1"/>
    <property type="molecule type" value="Genomic_DNA"/>
</dbReference>
<protein>
    <submittedName>
        <fullName evidence="2">Transposase DDE domain-containing protein</fullName>
    </submittedName>
</protein>
<dbReference type="GO" id="GO:0003677">
    <property type="term" value="F:DNA binding"/>
    <property type="evidence" value="ECO:0007669"/>
    <property type="project" value="InterPro"/>
</dbReference>
<dbReference type="Pfam" id="PF01609">
    <property type="entry name" value="DDE_Tnp_1"/>
    <property type="match status" value="1"/>
</dbReference>
<dbReference type="PANTHER" id="PTHR34614:SF2">
    <property type="entry name" value="TRANSPOSASE IS4-LIKE DOMAIN-CONTAINING PROTEIN"/>
    <property type="match status" value="1"/>
</dbReference>
<feature type="domain" description="Transposase IS4-like" evidence="1">
    <location>
        <begin position="219"/>
        <end position="499"/>
    </location>
</feature>
<name>A0A1I2MZ24_9FIRM</name>
<dbReference type="InterPro" id="IPR002559">
    <property type="entry name" value="Transposase_11"/>
</dbReference>
<proteinExistence type="predicted"/>
<dbReference type="InterPro" id="IPR047654">
    <property type="entry name" value="IS1634_transpos"/>
</dbReference>
<evidence type="ECO:0000313" key="3">
    <source>
        <dbReference type="Proteomes" id="UP000199337"/>
    </source>
</evidence>
<dbReference type="GO" id="GO:0006313">
    <property type="term" value="P:DNA transposition"/>
    <property type="evidence" value="ECO:0007669"/>
    <property type="project" value="InterPro"/>
</dbReference>
<gene>
    <name evidence="2" type="ORF">SAMN05660649_00141</name>
</gene>
<dbReference type="AlphaFoldDB" id="A0A1I2MZ24"/>
<dbReference type="InterPro" id="IPR012337">
    <property type="entry name" value="RNaseH-like_sf"/>
</dbReference>
<keyword evidence="3" id="KW-1185">Reference proteome</keyword>
<dbReference type="SUPFAM" id="SSF53098">
    <property type="entry name" value="Ribonuclease H-like"/>
    <property type="match status" value="1"/>
</dbReference>
<sequence>MYLRKTYSKQTGRTYLSIVQGYRNKEGKSKQKTVQKVGYLDELKKEYDDPVAHFTAVAAAMDKERQAAKSVTITIDMTGQIDRNDANRKNYGYIIFSEIYHELEIDIFLKNARRHENFIFNTDAIMRLLVYTRLLYPGSKRASVLNKKRFFDNFKFSLDDVYDALTHFDKMSGALQQHLHEMVTAHYGRDTDIVYYDVTNYYFEIDRQDDLRKKGPSKEHRKDPIVQMGLLLDKLGLPISYKLFPGNTHDSQTLMPVLTEMKKKFGVRRIITVADKGLNSGDNIAYSTVLGDGYIYSKSVRGASEDFKQWVLDETGYRQLTDSYKLKSKLVPDAEINVTVKQIGKKKIKKKETVEQKWIVFYSEKYAARAKHKREEAIAKAVKMIENPAKYRRTFDYGAAGYIENLKIDKETGEIMNTEDALMLDTRKIEDEEKYDGYYAIVTSELDDADKHIIEMYRGLWRIEESFKVTKSVLGTRPVYLRTNEHINAHFLICFIALLIARIVEMRLGGKYTISKITETLQNVACSHLDQNLWLFDFADEVTDECNAVFGTDFGRKAMTLQEIKKNFGKTKKH</sequence>
<organism evidence="2 3">
    <name type="scientific">Desulfotruncus arcticus DSM 17038</name>
    <dbReference type="NCBI Taxonomy" id="1121424"/>
    <lineage>
        <taxon>Bacteria</taxon>
        <taxon>Bacillati</taxon>
        <taxon>Bacillota</taxon>
        <taxon>Clostridia</taxon>
        <taxon>Eubacteriales</taxon>
        <taxon>Desulfallaceae</taxon>
        <taxon>Desulfotruncus</taxon>
    </lineage>
</organism>
<dbReference type="STRING" id="341036.SAMN05660649_00141"/>
<dbReference type="NCBIfam" id="NF033559">
    <property type="entry name" value="transpos_IS1634"/>
    <property type="match status" value="1"/>
</dbReference>
<evidence type="ECO:0000259" key="1">
    <source>
        <dbReference type="Pfam" id="PF01609"/>
    </source>
</evidence>
<accession>A0A1I2MZ24</accession>
<evidence type="ECO:0000313" key="2">
    <source>
        <dbReference type="EMBL" id="SFF94717.1"/>
    </source>
</evidence>
<dbReference type="OrthoDB" id="9767746at2"/>
<reference evidence="3" key="1">
    <citation type="submission" date="2016-10" db="EMBL/GenBank/DDBJ databases">
        <authorList>
            <person name="Varghese N."/>
            <person name="Submissions S."/>
        </authorList>
    </citation>
    <scope>NUCLEOTIDE SEQUENCE [LARGE SCALE GENOMIC DNA]</scope>
    <source>
        <strain evidence="3">DSM 17038</strain>
    </source>
</reference>
<dbReference type="PANTHER" id="PTHR34614">
    <property type="match status" value="1"/>
</dbReference>